<keyword evidence="1" id="KW-0812">Transmembrane</keyword>
<accession>A0A4Y5F9U0</accession>
<keyword evidence="1" id="KW-0472">Membrane</keyword>
<feature type="transmembrane region" description="Helical" evidence="1">
    <location>
        <begin position="28"/>
        <end position="52"/>
    </location>
</feature>
<reference evidence="4" key="1">
    <citation type="submission" date="2018-06" db="EMBL/GenBank/DDBJ databases">
        <title>GEIS Surveillance.</title>
        <authorList>
            <person name="Pan R.W."/>
            <person name="Koster B.L."/>
            <person name="Vo S."/>
            <person name="Balansay M.S."/>
            <person name="Hayes M.E."/>
            <person name="Graf P.C."/>
            <person name="Myers C.A."/>
        </authorList>
    </citation>
    <scope>NUCLEOTIDE SEQUENCE</scope>
    <source>
        <strain evidence="4">70536</strain>
        <strain evidence="3">75657</strain>
        <strain evidence="5">75668</strain>
        <strain evidence="2">HAdV-B14/South Carolina_NHRC_75650_2017_P14H14F14</strain>
    </source>
</reference>
<evidence type="ECO:0000256" key="1">
    <source>
        <dbReference type="SAM" id="Phobius"/>
    </source>
</evidence>
<protein>
    <recommendedName>
        <fullName evidence="6">L4</fullName>
    </recommendedName>
</protein>
<evidence type="ECO:0008006" key="6">
    <source>
        <dbReference type="Google" id="ProtNLM"/>
    </source>
</evidence>
<dbReference type="Proteomes" id="UP000317200">
    <property type="component" value="Segment"/>
</dbReference>
<proteinExistence type="predicted"/>
<dbReference type="EMBL" id="MH668281">
    <property type="protein sequence ID" value="QBB79109.1"/>
    <property type="molecule type" value="Genomic_DNA"/>
</dbReference>
<feature type="transmembrane region" description="Helical" evidence="1">
    <location>
        <begin position="59"/>
        <end position="76"/>
    </location>
</feature>
<sequence>MAYRVGKIRFLSSRVCAGSLAVIFNPPVAALVVYFLTAAAGFLLEVAAAVFFCRDCRDLLAIVGAVEVTVVMQNIARKVHPMVE</sequence>
<dbReference type="EMBL" id="MH546113">
    <property type="protein sequence ID" value="QBB79001.1"/>
    <property type="molecule type" value="Genomic_DNA"/>
</dbReference>
<dbReference type="EMBL" id="MH499479">
    <property type="protein sequence ID" value="QBB78962.1"/>
    <property type="molecule type" value="Genomic_DNA"/>
</dbReference>
<keyword evidence="1" id="KW-1133">Transmembrane helix</keyword>
<dbReference type="EMBL" id="MH546114">
    <property type="protein sequence ID" value="QBB79038.1"/>
    <property type="molecule type" value="Genomic_DNA"/>
</dbReference>
<evidence type="ECO:0000313" key="5">
    <source>
        <dbReference type="EMBL" id="QBB79109.1"/>
    </source>
</evidence>
<dbReference type="Proteomes" id="UP000318670">
    <property type="component" value="Segment"/>
</dbReference>
<name>A0A4Y5F9U0_9ADEN</name>
<organism evidence="4">
    <name type="scientific">Human mastadenovirus B</name>
    <dbReference type="NCBI Taxonomy" id="108098"/>
    <lineage>
        <taxon>Viruses</taxon>
        <taxon>Varidnaviria</taxon>
        <taxon>Bamfordvirae</taxon>
        <taxon>Preplasmiviricota</taxon>
        <taxon>Polisuviricotina</taxon>
        <taxon>Pharingeaviricetes</taxon>
        <taxon>Rowavirales</taxon>
        <taxon>Adenoviridae</taxon>
        <taxon>Mastadenovirus</taxon>
        <taxon>Mastadenovirus blackbeardi</taxon>
    </lineage>
</organism>
<evidence type="ECO:0000313" key="3">
    <source>
        <dbReference type="EMBL" id="QBB79001.1"/>
    </source>
</evidence>
<evidence type="ECO:0000313" key="4">
    <source>
        <dbReference type="EMBL" id="QBB79038.1"/>
    </source>
</evidence>
<evidence type="ECO:0000313" key="2">
    <source>
        <dbReference type="EMBL" id="QBB78962.1"/>
    </source>
</evidence>